<sequence>MTIEQKETLKEALENADKAVYSTQMGSNKDNLGFSQQAIDRVEQLLKVENDHSPEHQRAKDMLRLLKETQAAMNSNRN</sequence>
<accession>A0AB39BW16</accession>
<gene>
    <name evidence="1" type="ORF">AB3N04_05310</name>
</gene>
<evidence type="ECO:0000313" key="1">
    <source>
        <dbReference type="EMBL" id="XDI37740.1"/>
    </source>
</evidence>
<protein>
    <submittedName>
        <fullName evidence="1">Uncharacterized protein</fullName>
    </submittedName>
</protein>
<reference evidence="1" key="1">
    <citation type="submission" date="2024-07" db="EMBL/GenBank/DDBJ databases">
        <title>Identification and characteristics of an arsenic-resistant bacterial isolate, which belongs to a novel species.</title>
        <authorList>
            <person name="Juszczyk A."/>
            <person name="Kowalczyk A."/>
            <person name="Was K."/>
            <person name="Kosowicz W."/>
            <person name="Budzyn A."/>
            <person name="Latowski D."/>
        </authorList>
    </citation>
    <scope>NUCLEOTIDE SEQUENCE</scope>
    <source>
        <strain evidence="1">As8PL</strain>
    </source>
</reference>
<organism evidence="1">
    <name type="scientific">Alkalihalophilus sp. As8PL</name>
    <dbReference type="NCBI Taxonomy" id="3237103"/>
    <lineage>
        <taxon>Bacteria</taxon>
        <taxon>Bacillati</taxon>
        <taxon>Bacillota</taxon>
        <taxon>Bacilli</taxon>
        <taxon>Bacillales</taxon>
        <taxon>Bacillaceae</taxon>
        <taxon>Alkalihalophilus</taxon>
    </lineage>
</organism>
<name>A0AB39BW16_9BACI</name>
<dbReference type="AlphaFoldDB" id="A0AB39BW16"/>
<proteinExistence type="predicted"/>
<dbReference type="RefSeq" id="WP_368505068.1">
    <property type="nucleotide sequence ID" value="NZ_CP162551.1"/>
</dbReference>
<dbReference type="EMBL" id="CP162551">
    <property type="protein sequence ID" value="XDI37740.1"/>
    <property type="molecule type" value="Genomic_DNA"/>
</dbReference>